<dbReference type="InterPro" id="IPR029044">
    <property type="entry name" value="Nucleotide-diphossugar_trans"/>
</dbReference>
<evidence type="ECO:0000313" key="3">
    <source>
        <dbReference type="EMBL" id="PRW63738.1"/>
    </source>
</evidence>
<proteinExistence type="predicted"/>
<accession>A0A2T0GXA0</accession>
<dbReference type="InParanoid" id="A0A2T0GXA0"/>
<keyword evidence="4" id="KW-1185">Reference proteome</keyword>
<dbReference type="RefSeq" id="WP_106113480.1">
    <property type="nucleotide sequence ID" value="NZ_PVSR01000010.1"/>
</dbReference>
<dbReference type="Gene3D" id="3.90.550.10">
    <property type="entry name" value="Spore Coat Polysaccharide Biosynthesis Protein SpsA, Chain A"/>
    <property type="match status" value="1"/>
</dbReference>
<dbReference type="STRING" id="1050202.GCA_000384035_01872"/>
<name>A0A2T0GXA0_ACTMO</name>
<dbReference type="AlphaFoldDB" id="A0A2T0GXA0"/>
<dbReference type="PANTHER" id="PTHR19136:SF81">
    <property type="entry name" value="MOLYBDENUM COFACTOR GUANYLYLTRANSFERASE"/>
    <property type="match status" value="1"/>
</dbReference>
<dbReference type="SUPFAM" id="SSF53448">
    <property type="entry name" value="Nucleotide-diphospho-sugar transferases"/>
    <property type="match status" value="1"/>
</dbReference>
<dbReference type="InterPro" id="IPR025877">
    <property type="entry name" value="MobA-like_NTP_Trfase"/>
</dbReference>
<sequence>MGASRAGFAGIVLAGGRATRLGGRDKPGLVLWGRSLLDRTLDAVAGADPVVVVGPSRPVSREVRWTREHPVGGGPVAALAAGLEALTERVELIAVLAADHPWLTDRTLARLRRCLRAEAGAAGAVLVDDDGARQWLVGVWRARELRAAVPVRPEGHALRRVLSPLSPVPVPARWAEVTDVDTPEDLARADSWVWGPSSGT</sequence>
<gene>
    <name evidence="3" type="ORF">CEP50_09005</name>
</gene>
<reference evidence="3 4" key="1">
    <citation type="submission" date="2018-03" db="EMBL/GenBank/DDBJ databases">
        <title>Actinopolyspora mortivallis from Sahara, screening for active biomolecules.</title>
        <authorList>
            <person name="Selama O."/>
            <person name="Wellington E.M.H."/>
            <person name="Hacene H."/>
        </authorList>
    </citation>
    <scope>NUCLEOTIDE SEQUENCE [LARGE SCALE GENOMIC DNA]</scope>
    <source>
        <strain evidence="3 4">M5A</strain>
    </source>
</reference>
<evidence type="ECO:0000259" key="2">
    <source>
        <dbReference type="Pfam" id="PF12804"/>
    </source>
</evidence>
<dbReference type="EMBL" id="PVSR01000010">
    <property type="protein sequence ID" value="PRW63738.1"/>
    <property type="molecule type" value="Genomic_DNA"/>
</dbReference>
<dbReference type="Pfam" id="PF12804">
    <property type="entry name" value="NTP_transf_3"/>
    <property type="match status" value="1"/>
</dbReference>
<organism evidence="3 4">
    <name type="scientific">Actinopolyspora mortivallis</name>
    <dbReference type="NCBI Taxonomy" id="33906"/>
    <lineage>
        <taxon>Bacteria</taxon>
        <taxon>Bacillati</taxon>
        <taxon>Actinomycetota</taxon>
        <taxon>Actinomycetes</taxon>
        <taxon>Actinopolysporales</taxon>
        <taxon>Actinopolysporaceae</taxon>
        <taxon>Actinopolyspora</taxon>
    </lineage>
</organism>
<comment type="caution">
    <text evidence="3">The sequence shown here is derived from an EMBL/GenBank/DDBJ whole genome shotgun (WGS) entry which is preliminary data.</text>
</comment>
<dbReference type="PANTHER" id="PTHR19136">
    <property type="entry name" value="MOLYBDENUM COFACTOR GUANYLYLTRANSFERASE"/>
    <property type="match status" value="1"/>
</dbReference>
<keyword evidence="1" id="KW-0808">Transferase</keyword>
<dbReference type="GO" id="GO:0016779">
    <property type="term" value="F:nucleotidyltransferase activity"/>
    <property type="evidence" value="ECO:0007669"/>
    <property type="project" value="UniProtKB-ARBA"/>
</dbReference>
<evidence type="ECO:0000313" key="4">
    <source>
        <dbReference type="Proteomes" id="UP000239352"/>
    </source>
</evidence>
<evidence type="ECO:0000256" key="1">
    <source>
        <dbReference type="ARBA" id="ARBA00022679"/>
    </source>
</evidence>
<protein>
    <submittedName>
        <fullName evidence="3">Molybdopterin-guanine dinucleotide biosynthesis protein MobA</fullName>
    </submittedName>
</protein>
<feature type="domain" description="MobA-like NTP transferase" evidence="2">
    <location>
        <begin position="10"/>
        <end position="164"/>
    </location>
</feature>
<dbReference type="Proteomes" id="UP000239352">
    <property type="component" value="Unassembled WGS sequence"/>
</dbReference>